<proteinExistence type="predicted"/>
<dbReference type="EMBL" id="JALJOR010000003">
    <property type="protein sequence ID" value="KAK9819781.1"/>
    <property type="molecule type" value="Genomic_DNA"/>
</dbReference>
<evidence type="ECO:0000313" key="1">
    <source>
        <dbReference type="EMBL" id="KAK9819781.1"/>
    </source>
</evidence>
<name>A0AAW1QED1_9CHLO</name>
<protein>
    <submittedName>
        <fullName evidence="1">Uncharacterized protein</fullName>
    </submittedName>
</protein>
<reference evidence="1 2" key="1">
    <citation type="journal article" date="2024" name="Nat. Commun.">
        <title>Phylogenomics reveals the evolutionary origins of lichenization in chlorophyte algae.</title>
        <authorList>
            <person name="Puginier C."/>
            <person name="Libourel C."/>
            <person name="Otte J."/>
            <person name="Skaloud P."/>
            <person name="Haon M."/>
            <person name="Grisel S."/>
            <person name="Petersen M."/>
            <person name="Berrin J.G."/>
            <person name="Delaux P.M."/>
            <person name="Dal Grande F."/>
            <person name="Keller J."/>
        </authorList>
    </citation>
    <scope>NUCLEOTIDE SEQUENCE [LARGE SCALE GENOMIC DNA]</scope>
    <source>
        <strain evidence="1 2">SAG 2043</strain>
    </source>
</reference>
<keyword evidence="2" id="KW-1185">Reference proteome</keyword>
<dbReference type="AlphaFoldDB" id="A0AAW1QED1"/>
<accession>A0AAW1QED1</accession>
<dbReference type="Proteomes" id="UP001489004">
    <property type="component" value="Unassembled WGS sequence"/>
</dbReference>
<gene>
    <name evidence="1" type="ORF">WJX72_002271</name>
</gene>
<evidence type="ECO:0000313" key="2">
    <source>
        <dbReference type="Proteomes" id="UP001489004"/>
    </source>
</evidence>
<organism evidence="1 2">
    <name type="scientific">[Myrmecia] bisecta</name>
    <dbReference type="NCBI Taxonomy" id="41462"/>
    <lineage>
        <taxon>Eukaryota</taxon>
        <taxon>Viridiplantae</taxon>
        <taxon>Chlorophyta</taxon>
        <taxon>core chlorophytes</taxon>
        <taxon>Trebouxiophyceae</taxon>
        <taxon>Trebouxiales</taxon>
        <taxon>Trebouxiaceae</taxon>
        <taxon>Myrmecia</taxon>
    </lineage>
</organism>
<sequence>MALDWQNLLSGFLTGTQTQAMGTYAGNLQQLLSSVAGGYGTNYDPANYEAILAQHEQDSCEPATFTPSYYVPANYTGPGMSLTFSTGSCSFNTTTYVAGTNPILDCIQPAIVYKQTPAIFTSKYISPAVFTAKSCNLNITIPGLPVPMATAPTKQVLYVFGNSDPSGLAGIAKTLQGQMTAMFSGSGYGVAAPTTPTIAATPITIPVAAGAAGAGSG</sequence>
<comment type="caution">
    <text evidence="1">The sequence shown here is derived from an EMBL/GenBank/DDBJ whole genome shotgun (WGS) entry which is preliminary data.</text>
</comment>